<name>S7ZAZ5_PENO1</name>
<protein>
    <submittedName>
        <fullName evidence="2">Uncharacterized protein</fullName>
    </submittedName>
</protein>
<dbReference type="AlphaFoldDB" id="S7ZAZ5"/>
<feature type="region of interest" description="Disordered" evidence="1">
    <location>
        <begin position="1"/>
        <end position="77"/>
    </location>
</feature>
<reference evidence="2 3" key="1">
    <citation type="journal article" date="2013" name="PLoS ONE">
        <title>Genomic and secretomic analyses reveal unique features of the lignocellulolytic enzyme system of Penicillium decumbens.</title>
        <authorList>
            <person name="Liu G."/>
            <person name="Zhang L."/>
            <person name="Wei X."/>
            <person name="Zou G."/>
            <person name="Qin Y."/>
            <person name="Ma L."/>
            <person name="Li J."/>
            <person name="Zheng H."/>
            <person name="Wang S."/>
            <person name="Wang C."/>
            <person name="Xun L."/>
            <person name="Zhao G.-P."/>
            <person name="Zhou Z."/>
            <person name="Qu Y."/>
        </authorList>
    </citation>
    <scope>NUCLEOTIDE SEQUENCE [LARGE SCALE GENOMIC DNA]</scope>
    <source>
        <strain evidence="3">114-2 / CGMCC 5302</strain>
    </source>
</reference>
<evidence type="ECO:0000313" key="3">
    <source>
        <dbReference type="Proteomes" id="UP000019376"/>
    </source>
</evidence>
<evidence type="ECO:0000256" key="1">
    <source>
        <dbReference type="SAM" id="MobiDB-lite"/>
    </source>
</evidence>
<evidence type="ECO:0000313" key="2">
    <source>
        <dbReference type="EMBL" id="EPS27775.1"/>
    </source>
</evidence>
<keyword evidence="3" id="KW-1185">Reference proteome</keyword>
<organism evidence="2 3">
    <name type="scientific">Penicillium oxalicum (strain 114-2 / CGMCC 5302)</name>
    <name type="common">Penicillium decumbens</name>
    <dbReference type="NCBI Taxonomy" id="933388"/>
    <lineage>
        <taxon>Eukaryota</taxon>
        <taxon>Fungi</taxon>
        <taxon>Dikarya</taxon>
        <taxon>Ascomycota</taxon>
        <taxon>Pezizomycotina</taxon>
        <taxon>Eurotiomycetes</taxon>
        <taxon>Eurotiomycetidae</taxon>
        <taxon>Eurotiales</taxon>
        <taxon>Aspergillaceae</taxon>
        <taxon>Penicillium</taxon>
    </lineage>
</organism>
<dbReference type="HOGENOM" id="CLU_1635969_0_0_1"/>
<accession>S7ZAZ5</accession>
<gene>
    <name evidence="2" type="ORF">PDE_02719</name>
</gene>
<dbReference type="Proteomes" id="UP000019376">
    <property type="component" value="Unassembled WGS sequence"/>
</dbReference>
<feature type="compositionally biased region" description="Basic and acidic residues" evidence="1">
    <location>
        <begin position="31"/>
        <end position="51"/>
    </location>
</feature>
<proteinExistence type="predicted"/>
<dbReference type="EMBL" id="KB644410">
    <property type="protein sequence ID" value="EPS27775.1"/>
    <property type="molecule type" value="Genomic_DNA"/>
</dbReference>
<sequence length="162" mass="18554">MGFRRVRVRSWIDQDGGGGSNRYSDQGGAEEGERERESQKAMRACSLKERGTSTALERGRTRKKEIGKNPQTSHFWTSAGDSFCAELRRERQGVRSHTTTSSIRQVREMDVEEWILHFAASHTDTKDTWLYKLHPTGRESGSPLWRCKGHAASSERWIQIQT</sequence>